<feature type="transmembrane region" description="Helical" evidence="6">
    <location>
        <begin position="135"/>
        <end position="155"/>
    </location>
</feature>
<evidence type="ECO:0000256" key="1">
    <source>
        <dbReference type="ARBA" id="ARBA00004141"/>
    </source>
</evidence>
<sequence>MSSTSSTSSLAASATTSSAAASSSAASGTISVGSNLKVVGIILAIASGCLIGSSFVFKKKGLLRSQAGKTAGEGVGYLKSPLWWIGMTMMILGELCNFAAYAFVEAIVVTPLGALSVVICAILSSIFLQEKLTFFGWLGCGLCIIGSVIIALNGPSENSVGQIRDFEKLFLAPGFLAYASVLITAALAIIFYFAPRYGKKSMLWYIFVCSMIGGISVSVTTGLGAAIVTTAEGDNQFKYWFIYFLMGFVAITLITEVYYLNVALALFNTAMVTPTYYVIFTFFSILTTIVLFQGLSASASSIITLVMGFLVICFGITILQMSKVDPENLKTLDRRSTILLQASREHTAGFDEKDVLAVEDPGIDTLRGSFGTVGSIIRARSARRMSQSRGGGRPGSFTTRPPGAMAPYYDPPPPRGQSWLSPRNSTNTEYLGGLKRHQLYDAPVPPGSPSVTGATRGDDDVSSIAMSISSAGRDSSQVKNKRPTIIKFDTQDVVHQYHPTGQTPGGTRGDPMAIHGHRATATSSPGPGIPGTPGVRADSYPPSLSMNTSAVPPPVTGAGASRDLLSDSPTDTEAPSISQMISLPPLPPRSPGHESIPYSAPPTTVLPRLRQGQGRTDARNIFSDTPSTTTLMSFPSVTDSARSWDGDGDGEEEGSRTSGHLGGRGRKRYPKGDKETDREESVSLWKKDDEGSVSGSGEGADEEDDDMTQRGGIRLVTSSSFKGGSGGF</sequence>
<feature type="transmembrane region" description="Helical" evidence="6">
    <location>
        <begin position="276"/>
        <end position="295"/>
    </location>
</feature>
<feature type="compositionally biased region" description="Basic and acidic residues" evidence="5">
    <location>
        <begin position="670"/>
        <end position="690"/>
    </location>
</feature>
<keyword evidence="3 6" id="KW-1133">Transmembrane helix</keyword>
<evidence type="ECO:0000313" key="8">
    <source>
        <dbReference type="Proteomes" id="UP001163846"/>
    </source>
</evidence>
<dbReference type="GO" id="GO:0015095">
    <property type="term" value="F:magnesium ion transmembrane transporter activity"/>
    <property type="evidence" value="ECO:0007669"/>
    <property type="project" value="InterPro"/>
</dbReference>
<feature type="compositionally biased region" description="Polar residues" evidence="5">
    <location>
        <begin position="418"/>
        <end position="428"/>
    </location>
</feature>
<feature type="transmembrane region" description="Helical" evidence="6">
    <location>
        <begin position="301"/>
        <end position="319"/>
    </location>
</feature>
<evidence type="ECO:0000256" key="3">
    <source>
        <dbReference type="ARBA" id="ARBA00022989"/>
    </source>
</evidence>
<feature type="transmembrane region" description="Helical" evidence="6">
    <location>
        <begin position="202"/>
        <end position="228"/>
    </location>
</feature>
<feature type="region of interest" description="Disordered" evidence="5">
    <location>
        <begin position="518"/>
        <end position="728"/>
    </location>
</feature>
<dbReference type="InterPro" id="IPR008521">
    <property type="entry name" value="Mg_trans_NIPA"/>
</dbReference>
<dbReference type="AlphaFoldDB" id="A0AA38P668"/>
<comment type="caution">
    <text evidence="7">The sequence shown here is derived from an EMBL/GenBank/DDBJ whole genome shotgun (WGS) entry which is preliminary data.</text>
</comment>
<dbReference type="Gene3D" id="1.10.3730.20">
    <property type="match status" value="1"/>
</dbReference>
<keyword evidence="4 6" id="KW-0472">Membrane</keyword>
<dbReference type="InterPro" id="IPR037185">
    <property type="entry name" value="EmrE-like"/>
</dbReference>
<comment type="subcellular location">
    <subcellularLocation>
        <location evidence="1">Membrane</location>
        <topology evidence="1">Multi-pass membrane protein</topology>
    </subcellularLocation>
</comment>
<feature type="transmembrane region" description="Helical" evidence="6">
    <location>
        <begin position="175"/>
        <end position="195"/>
    </location>
</feature>
<dbReference type="Pfam" id="PF05653">
    <property type="entry name" value="Mg_trans_NIPA"/>
    <property type="match status" value="1"/>
</dbReference>
<evidence type="ECO:0000256" key="6">
    <source>
        <dbReference type="SAM" id="Phobius"/>
    </source>
</evidence>
<keyword evidence="8" id="KW-1185">Reference proteome</keyword>
<protein>
    <submittedName>
        <fullName evidence="7">Magnesium transporter NIPA-domain-containing protein</fullName>
    </submittedName>
</protein>
<dbReference type="GO" id="GO:0016020">
    <property type="term" value="C:membrane"/>
    <property type="evidence" value="ECO:0007669"/>
    <property type="project" value="UniProtKB-SubCell"/>
</dbReference>
<feature type="compositionally biased region" description="Polar residues" evidence="5">
    <location>
        <begin position="622"/>
        <end position="641"/>
    </location>
</feature>
<evidence type="ECO:0000256" key="2">
    <source>
        <dbReference type="ARBA" id="ARBA00022692"/>
    </source>
</evidence>
<feature type="transmembrane region" description="Helical" evidence="6">
    <location>
        <begin position="38"/>
        <end position="57"/>
    </location>
</feature>
<feature type="compositionally biased region" description="Polar residues" evidence="5">
    <location>
        <begin position="567"/>
        <end position="581"/>
    </location>
</feature>
<evidence type="ECO:0000256" key="4">
    <source>
        <dbReference type="ARBA" id="ARBA00023136"/>
    </source>
</evidence>
<dbReference type="SUPFAM" id="SSF103481">
    <property type="entry name" value="Multidrug resistance efflux transporter EmrE"/>
    <property type="match status" value="1"/>
</dbReference>
<reference evidence="7" key="1">
    <citation type="submission" date="2022-08" db="EMBL/GenBank/DDBJ databases">
        <authorList>
            <consortium name="DOE Joint Genome Institute"/>
            <person name="Min B."/>
            <person name="Riley R."/>
            <person name="Sierra-Patev S."/>
            <person name="Naranjo-Ortiz M."/>
            <person name="Looney B."/>
            <person name="Konkel Z."/>
            <person name="Slot J.C."/>
            <person name="Sakamoto Y."/>
            <person name="Steenwyk J.L."/>
            <person name="Rokas A."/>
            <person name="Carro J."/>
            <person name="Camarero S."/>
            <person name="Ferreira P."/>
            <person name="Molpeceres G."/>
            <person name="Ruiz-Duenas F.J."/>
            <person name="Serrano A."/>
            <person name="Henrissat B."/>
            <person name="Drula E."/>
            <person name="Hughes K.W."/>
            <person name="Mata J.L."/>
            <person name="Ishikawa N.K."/>
            <person name="Vargas-Isla R."/>
            <person name="Ushijima S."/>
            <person name="Smith C.A."/>
            <person name="Ahrendt S."/>
            <person name="Andreopoulos W."/>
            <person name="He G."/>
            <person name="Labutti K."/>
            <person name="Lipzen A."/>
            <person name="Ng V."/>
            <person name="Sandor L."/>
            <person name="Barry K."/>
            <person name="Martinez A.T."/>
            <person name="Xiao Y."/>
            <person name="Gibbons J.G."/>
            <person name="Terashima K."/>
            <person name="Hibbett D.S."/>
            <person name="Grigoriev I.V."/>
        </authorList>
    </citation>
    <scope>NUCLEOTIDE SEQUENCE</scope>
    <source>
        <strain evidence="7">TFB9207</strain>
    </source>
</reference>
<name>A0AA38P668_9AGAR</name>
<dbReference type="PANTHER" id="PTHR12570">
    <property type="match status" value="1"/>
</dbReference>
<dbReference type="EMBL" id="MU806275">
    <property type="protein sequence ID" value="KAJ3837049.1"/>
    <property type="molecule type" value="Genomic_DNA"/>
</dbReference>
<organism evidence="7 8">
    <name type="scientific">Lentinula raphanica</name>
    <dbReference type="NCBI Taxonomy" id="153919"/>
    <lineage>
        <taxon>Eukaryota</taxon>
        <taxon>Fungi</taxon>
        <taxon>Dikarya</taxon>
        <taxon>Basidiomycota</taxon>
        <taxon>Agaricomycotina</taxon>
        <taxon>Agaricomycetes</taxon>
        <taxon>Agaricomycetidae</taxon>
        <taxon>Agaricales</taxon>
        <taxon>Marasmiineae</taxon>
        <taxon>Omphalotaceae</taxon>
        <taxon>Lentinula</taxon>
    </lineage>
</organism>
<keyword evidence="2 6" id="KW-0812">Transmembrane</keyword>
<evidence type="ECO:0000256" key="5">
    <source>
        <dbReference type="SAM" id="MobiDB-lite"/>
    </source>
</evidence>
<feature type="region of interest" description="Disordered" evidence="5">
    <location>
        <begin position="381"/>
        <end position="428"/>
    </location>
</feature>
<dbReference type="Proteomes" id="UP001163846">
    <property type="component" value="Unassembled WGS sequence"/>
</dbReference>
<dbReference type="PANTHER" id="PTHR12570:SF92">
    <property type="entry name" value="SPICHTHYIN, ISOFORM B"/>
    <property type="match status" value="1"/>
</dbReference>
<proteinExistence type="predicted"/>
<accession>A0AA38P668</accession>
<evidence type="ECO:0000313" key="7">
    <source>
        <dbReference type="EMBL" id="KAJ3837049.1"/>
    </source>
</evidence>
<feature type="transmembrane region" description="Helical" evidence="6">
    <location>
        <begin position="82"/>
        <end position="103"/>
    </location>
</feature>
<feature type="transmembrane region" description="Helical" evidence="6">
    <location>
        <begin position="109"/>
        <end position="128"/>
    </location>
</feature>
<gene>
    <name evidence="7" type="ORF">F5878DRAFT_623561</name>
</gene>
<feature type="transmembrane region" description="Helical" evidence="6">
    <location>
        <begin position="240"/>
        <end position="264"/>
    </location>
</feature>